<organism evidence="1 2">
    <name type="scientific">Symbiodinium microadriaticum</name>
    <name type="common">Dinoflagellate</name>
    <name type="synonym">Zooxanthella microadriatica</name>
    <dbReference type="NCBI Taxonomy" id="2951"/>
    <lineage>
        <taxon>Eukaryota</taxon>
        <taxon>Sar</taxon>
        <taxon>Alveolata</taxon>
        <taxon>Dinophyceae</taxon>
        <taxon>Suessiales</taxon>
        <taxon>Symbiodiniaceae</taxon>
        <taxon>Symbiodinium</taxon>
    </lineage>
</organism>
<name>A0A1Q9E0Y2_SYMMI</name>
<keyword evidence="2" id="KW-1185">Reference proteome</keyword>
<comment type="caution">
    <text evidence="1">The sequence shown here is derived from an EMBL/GenBank/DDBJ whole genome shotgun (WGS) entry which is preliminary data.</text>
</comment>
<sequence>MSVWSPASWVYIVVTYYRDDLLDLGGVPAIVVGRLLEADLSCAFGWDPLPEAGGCADGRNDAGSTRLRCMEEVALVQRSVQDEVVEDKGQRLICSCNCARDHVFYNSSNTRRVGRYQLALTGRVLQHFCISPGHPTMEQNDADRIGDLLWHRGEVGLAGLYWLDGQPGAQQQQPATAAAAAAALGADQVDRLVRQRLDQAFSSVFGRLVESSERAAAAAEKQATVAKSDNLVRNLKCEQWRPQSREEELRTWREWYFGFTNYVAGHDPLYETELREMDVDKEQDHRLMTDEMVARSQRIFSLLCSLLKGRPLLLVRSCEETKAGYEAVRILRNSMEPREKSRSLALMRQLAAWRFDEKGGMHEQLVRYEEALKAYEVSSGQAFPEDLVLATVVGGLKEPLRSQVQLKMTSATKYVDVRSWVLQYESLSTPWGFTAQGK</sequence>
<evidence type="ECO:0000313" key="2">
    <source>
        <dbReference type="Proteomes" id="UP000186817"/>
    </source>
</evidence>
<protein>
    <submittedName>
        <fullName evidence="1">Uncharacterized protein</fullName>
    </submittedName>
</protein>
<dbReference type="OrthoDB" id="444215at2759"/>
<dbReference type="Proteomes" id="UP000186817">
    <property type="component" value="Unassembled WGS sequence"/>
</dbReference>
<dbReference type="AlphaFoldDB" id="A0A1Q9E0Y2"/>
<evidence type="ECO:0000313" key="1">
    <source>
        <dbReference type="EMBL" id="OLQ01078.1"/>
    </source>
</evidence>
<accession>A0A1Q9E0Y2</accession>
<dbReference type="EMBL" id="LSRX01000306">
    <property type="protein sequence ID" value="OLQ01078.1"/>
    <property type="molecule type" value="Genomic_DNA"/>
</dbReference>
<reference evidence="1 2" key="1">
    <citation type="submission" date="2016-02" db="EMBL/GenBank/DDBJ databases">
        <title>Genome analysis of coral dinoflagellate symbionts highlights evolutionary adaptations to a symbiotic lifestyle.</title>
        <authorList>
            <person name="Aranda M."/>
            <person name="Li Y."/>
            <person name="Liew Y.J."/>
            <person name="Baumgarten S."/>
            <person name="Simakov O."/>
            <person name="Wilson M."/>
            <person name="Piel J."/>
            <person name="Ashoor H."/>
            <person name="Bougouffa S."/>
            <person name="Bajic V.B."/>
            <person name="Ryu T."/>
            <person name="Ravasi T."/>
            <person name="Bayer T."/>
            <person name="Micklem G."/>
            <person name="Kim H."/>
            <person name="Bhak J."/>
            <person name="Lajeunesse T.C."/>
            <person name="Voolstra C.R."/>
        </authorList>
    </citation>
    <scope>NUCLEOTIDE SEQUENCE [LARGE SCALE GENOMIC DNA]</scope>
    <source>
        <strain evidence="1 2">CCMP2467</strain>
    </source>
</reference>
<gene>
    <name evidence="1" type="ORF">AK812_SmicGene16201</name>
</gene>
<proteinExistence type="predicted"/>